<dbReference type="GO" id="GO:0005524">
    <property type="term" value="F:ATP binding"/>
    <property type="evidence" value="ECO:0007669"/>
    <property type="project" value="UniProtKB-KW"/>
</dbReference>
<evidence type="ECO:0000313" key="11">
    <source>
        <dbReference type="Proteomes" id="UP001486565"/>
    </source>
</evidence>
<dbReference type="InterPro" id="IPR050107">
    <property type="entry name" value="ABC_carbohydrate_import_ATPase"/>
</dbReference>
<dbReference type="InterPro" id="IPR017871">
    <property type="entry name" value="ABC_transporter-like_CS"/>
</dbReference>
<accession>A0ABZ2Y546</accession>
<evidence type="ECO:0000256" key="1">
    <source>
        <dbReference type="ARBA" id="ARBA00022448"/>
    </source>
</evidence>
<feature type="domain" description="ABC transporter" evidence="9">
    <location>
        <begin position="6"/>
        <end position="243"/>
    </location>
</feature>
<dbReference type="Pfam" id="PF00005">
    <property type="entry name" value="ABC_tran"/>
    <property type="match status" value="2"/>
</dbReference>
<dbReference type="PANTHER" id="PTHR43790:SF3">
    <property type="entry name" value="D-ALLOSE IMPORT ATP-BINDING PROTEIN ALSA-RELATED"/>
    <property type="match status" value="1"/>
</dbReference>
<dbReference type="PROSITE" id="PS50893">
    <property type="entry name" value="ABC_TRANSPORTER_2"/>
    <property type="match status" value="2"/>
</dbReference>
<keyword evidence="5" id="KW-0547">Nucleotide-binding</keyword>
<evidence type="ECO:0000256" key="3">
    <source>
        <dbReference type="ARBA" id="ARBA00022597"/>
    </source>
</evidence>
<dbReference type="PROSITE" id="PS00211">
    <property type="entry name" value="ABC_TRANSPORTER_1"/>
    <property type="match status" value="2"/>
</dbReference>
<reference evidence="10 11" key="1">
    <citation type="submission" date="2023-03" db="EMBL/GenBank/DDBJ databases">
        <title>Novel Species.</title>
        <authorList>
            <person name="Ma S."/>
        </authorList>
    </citation>
    <scope>NUCLEOTIDE SEQUENCE [LARGE SCALE GENOMIC DNA]</scope>
    <source>
        <strain evidence="10 11">LIND6LT2</strain>
    </source>
</reference>
<keyword evidence="1" id="KW-0813">Transport</keyword>
<dbReference type="CDD" id="cd03216">
    <property type="entry name" value="ABC_Carb_Monos_I"/>
    <property type="match status" value="1"/>
</dbReference>
<evidence type="ECO:0000256" key="5">
    <source>
        <dbReference type="ARBA" id="ARBA00022741"/>
    </source>
</evidence>
<name>A0ABZ2Y546_9FIRM</name>
<protein>
    <submittedName>
        <fullName evidence="10">Sugar ABC transporter ATP-binding protein</fullName>
    </submittedName>
</protein>
<keyword evidence="3" id="KW-0762">Sugar transport</keyword>
<keyword evidence="7" id="KW-1278">Translocase</keyword>
<evidence type="ECO:0000256" key="6">
    <source>
        <dbReference type="ARBA" id="ARBA00022840"/>
    </source>
</evidence>
<organism evidence="10 11">
    <name type="scientific">Defluviitalea saccharophila</name>
    <dbReference type="NCBI Taxonomy" id="879970"/>
    <lineage>
        <taxon>Bacteria</taxon>
        <taxon>Bacillati</taxon>
        <taxon>Bacillota</taxon>
        <taxon>Clostridia</taxon>
        <taxon>Lachnospirales</taxon>
        <taxon>Defluviitaleaceae</taxon>
        <taxon>Defluviitalea</taxon>
    </lineage>
</organism>
<dbReference type="EMBL" id="CP121687">
    <property type="protein sequence ID" value="WZL68993.1"/>
    <property type="molecule type" value="Genomic_DNA"/>
</dbReference>
<dbReference type="Gene3D" id="3.40.50.300">
    <property type="entry name" value="P-loop containing nucleotide triphosphate hydrolases"/>
    <property type="match status" value="2"/>
</dbReference>
<proteinExistence type="predicted"/>
<evidence type="ECO:0000256" key="4">
    <source>
        <dbReference type="ARBA" id="ARBA00022737"/>
    </source>
</evidence>
<evidence type="ECO:0000259" key="9">
    <source>
        <dbReference type="PROSITE" id="PS50893"/>
    </source>
</evidence>
<dbReference type="SMART" id="SM00382">
    <property type="entry name" value="AAA"/>
    <property type="match status" value="2"/>
</dbReference>
<dbReference type="PANTHER" id="PTHR43790">
    <property type="entry name" value="CARBOHYDRATE TRANSPORT ATP-BINDING PROTEIN MG119-RELATED"/>
    <property type="match status" value="1"/>
</dbReference>
<feature type="domain" description="ABC transporter" evidence="9">
    <location>
        <begin position="247"/>
        <end position="501"/>
    </location>
</feature>
<dbReference type="InterPro" id="IPR003439">
    <property type="entry name" value="ABC_transporter-like_ATP-bd"/>
</dbReference>
<sequence>MNDVVLELQGIDKSFFDVKVLKGVNFKVKKGKVLSLIGENGAGKSTLMNIIGGIFPPTAGTMKMEDKPYSPKGPGDAMEAGIAFIHQELNLFPNLSIADNMFITNFPTTAKVPLIKKSVIKEKTKELLKSIELDISPDTLVEKLSPGERQLVEICKALSTDPKIIIFDEPTTSLTNRETERLFEIINNLREQGKAIIYISHILNDVMNISDEIVVLRDGQVTDSGAKEEFTIDRMISSMVGRDINQLYPERMSKPQEESALVVKGVSQSGIVKDINFELKKGEVLGIFGLMGSGRSELARIIYGLDPYEKGEIMINGNKIDKTSPMTSIKNGVAFVTEDRKNEGLLLETSIFENMSLAAMPSYTKPPFKFLKWNDMFNAVDKIAKTLRLKSGDIKKYAPKSLSGGNQQKVVIGKWLMAEPSILIVDEPTRGIDVGAKYEVYSVINELAAEGKGILMISSELEELMGTCDRILVMSQGEIVGEFKTSEFNNQSILRVAFRQGA</sequence>
<keyword evidence="8" id="KW-0472">Membrane</keyword>
<keyword evidence="11" id="KW-1185">Reference proteome</keyword>
<dbReference type="SUPFAM" id="SSF52540">
    <property type="entry name" value="P-loop containing nucleoside triphosphate hydrolases"/>
    <property type="match status" value="2"/>
</dbReference>
<keyword evidence="2" id="KW-1003">Cell membrane</keyword>
<evidence type="ECO:0000256" key="2">
    <source>
        <dbReference type="ARBA" id="ARBA00022475"/>
    </source>
</evidence>
<keyword evidence="4" id="KW-0677">Repeat</keyword>
<dbReference type="CDD" id="cd03215">
    <property type="entry name" value="ABC_Carb_Monos_II"/>
    <property type="match status" value="1"/>
</dbReference>
<gene>
    <name evidence="10" type="ORF">QBE51_09200</name>
</gene>
<dbReference type="InterPro" id="IPR027417">
    <property type="entry name" value="P-loop_NTPase"/>
</dbReference>
<dbReference type="InterPro" id="IPR003593">
    <property type="entry name" value="AAA+_ATPase"/>
</dbReference>
<keyword evidence="6 10" id="KW-0067">ATP-binding</keyword>
<evidence type="ECO:0000313" key="10">
    <source>
        <dbReference type="EMBL" id="WZL68993.1"/>
    </source>
</evidence>
<evidence type="ECO:0000256" key="7">
    <source>
        <dbReference type="ARBA" id="ARBA00022967"/>
    </source>
</evidence>
<evidence type="ECO:0000256" key="8">
    <source>
        <dbReference type="ARBA" id="ARBA00023136"/>
    </source>
</evidence>
<dbReference type="Proteomes" id="UP001486565">
    <property type="component" value="Chromosome"/>
</dbReference>
<dbReference type="RefSeq" id="WP_341875997.1">
    <property type="nucleotide sequence ID" value="NZ_CP121687.1"/>
</dbReference>